<keyword evidence="3" id="KW-0472">Membrane</keyword>
<organism evidence="5 6">
    <name type="scientific">Candidatus Nitrosopumilus salarius BD31</name>
    <dbReference type="NCBI Taxonomy" id="859350"/>
    <lineage>
        <taxon>Archaea</taxon>
        <taxon>Nitrososphaerota</taxon>
        <taxon>Nitrososphaeria</taxon>
        <taxon>Nitrosopumilales</taxon>
        <taxon>Nitrosopumilaceae</taxon>
        <taxon>Nitrosopumilus</taxon>
    </lineage>
</organism>
<evidence type="ECO:0000256" key="1">
    <source>
        <dbReference type="ARBA" id="ARBA00022741"/>
    </source>
</evidence>
<dbReference type="Pfam" id="PF06745">
    <property type="entry name" value="ATPase"/>
    <property type="match status" value="1"/>
</dbReference>
<dbReference type="EMBL" id="AEXL02000168">
    <property type="protein sequence ID" value="EIJ64907.1"/>
    <property type="molecule type" value="Genomic_DNA"/>
</dbReference>
<evidence type="ECO:0000313" key="5">
    <source>
        <dbReference type="EMBL" id="EIJ64907.1"/>
    </source>
</evidence>
<dbReference type="SUPFAM" id="SSF52540">
    <property type="entry name" value="P-loop containing nucleoside triphosphate hydrolases"/>
    <property type="match status" value="1"/>
</dbReference>
<feature type="domain" description="KaiC" evidence="4">
    <location>
        <begin position="190"/>
        <end position="425"/>
    </location>
</feature>
<accession>I3CZL4</accession>
<comment type="caution">
    <text evidence="5">The sequence shown here is derived from an EMBL/GenBank/DDBJ whole genome shotgun (WGS) entry which is preliminary data.</text>
</comment>
<keyword evidence="3" id="KW-1133">Transmembrane helix</keyword>
<feature type="transmembrane region" description="Helical" evidence="3">
    <location>
        <begin position="138"/>
        <end position="155"/>
    </location>
</feature>
<gene>
    <name evidence="5" type="primary">kaiC</name>
    <name evidence="5" type="ORF">BD31_I0876</name>
</gene>
<proteinExistence type="predicted"/>
<dbReference type="GO" id="GO:0005524">
    <property type="term" value="F:ATP binding"/>
    <property type="evidence" value="ECO:0007669"/>
    <property type="project" value="UniProtKB-KW"/>
</dbReference>
<dbReference type="InterPro" id="IPR010624">
    <property type="entry name" value="KaiC_dom"/>
</dbReference>
<dbReference type="Gene3D" id="3.40.50.300">
    <property type="entry name" value="P-loop containing nucleotide triphosphate hydrolases"/>
    <property type="match status" value="1"/>
</dbReference>
<evidence type="ECO:0000256" key="2">
    <source>
        <dbReference type="ARBA" id="ARBA00022840"/>
    </source>
</evidence>
<dbReference type="PANTHER" id="PTHR43637:SF1">
    <property type="entry name" value="UPF0273 PROTEIN TM_0370"/>
    <property type="match status" value="1"/>
</dbReference>
<protein>
    <submittedName>
        <fullName evidence="5">KaiC protein</fullName>
    </submittedName>
</protein>
<evidence type="ECO:0000313" key="6">
    <source>
        <dbReference type="Proteomes" id="UP000003423"/>
    </source>
</evidence>
<keyword evidence="1" id="KW-0547">Nucleotide-binding</keyword>
<keyword evidence="3" id="KW-0812">Transmembrane</keyword>
<dbReference type="PATRIC" id="fig|859350.6.peg.1972"/>
<name>I3CZL4_9ARCH</name>
<keyword evidence="6" id="KW-1185">Reference proteome</keyword>
<dbReference type="InterPro" id="IPR027417">
    <property type="entry name" value="P-loop_NTPase"/>
</dbReference>
<dbReference type="RefSeq" id="WP_008301714.1">
    <property type="nucleotide sequence ID" value="NZ_AEXL02000168.1"/>
</dbReference>
<feature type="transmembrane region" description="Helical" evidence="3">
    <location>
        <begin position="161"/>
        <end position="177"/>
    </location>
</feature>
<dbReference type="PROSITE" id="PS51146">
    <property type="entry name" value="KAIC"/>
    <property type="match status" value="1"/>
</dbReference>
<keyword evidence="2" id="KW-0067">ATP-binding</keyword>
<dbReference type="AlphaFoldDB" id="I3CZL4"/>
<evidence type="ECO:0000256" key="3">
    <source>
        <dbReference type="SAM" id="Phobius"/>
    </source>
</evidence>
<dbReference type="Proteomes" id="UP000003423">
    <property type="component" value="Unassembled WGS sequence"/>
</dbReference>
<evidence type="ECO:0000259" key="4">
    <source>
        <dbReference type="PROSITE" id="PS51146"/>
    </source>
</evidence>
<dbReference type="PANTHER" id="PTHR43637">
    <property type="entry name" value="UPF0273 PROTEIN TM_0370"/>
    <property type="match status" value="1"/>
</dbReference>
<sequence length="425" mass="48176">MDSNSTILKLEESLGKDYGDYGRTQYIIEKLQKNQTIPKSDHLYIKRMIDLCEQSPIESNIPIIFENVLSEDLIKCNQCSLEIELDERSIRKNNFWFHEKCFKKIPIVQSSHFQKTEPAAKKIRQSIKNEKSQSMTPQMVFSAGLLASLVGTTYFLTDSQISSAVGICGSILFLIIFRSQILQKKRKKPSVVKTGIPGFDSIISPGIKKNSSIIVSGPPGSGKTIFGLQFIHAGAKEFNEPGIYISLSQSVEEMKNDCKSFGWDIDGLISKQKILIIDLRPFKIKDEVIGKDDSLYRGEQMPFEHLTKFILNSIKKIKAKRIVIDSISILGMQYSDKFYMRQGMQGMIQSLENYDVTSILISEFSENNGMPSEWFVTSGIIQLDNQIIDNSMKRTIKIRKLRGMSHSEHVHSLELGNDGLCVYDI</sequence>
<dbReference type="InterPro" id="IPR014774">
    <property type="entry name" value="KaiC-like_dom"/>
</dbReference>
<reference evidence="5 6" key="1">
    <citation type="journal article" date="2012" name="J. Bacteriol.">
        <title>Genome sequence of "Candidatus Nitrosopumilus salaria" BD31, an ammonia-oxidizing archaeon from the San Francisco Bay estuary.</title>
        <authorList>
            <person name="Mosier A.C."/>
            <person name="Allen E.E."/>
            <person name="Kim M."/>
            <person name="Ferriera S."/>
            <person name="Francis C.A."/>
        </authorList>
    </citation>
    <scope>NUCLEOTIDE SEQUENCE [LARGE SCALE GENOMIC DNA]</scope>
    <source>
        <strain evidence="5 6">BD31</strain>
    </source>
</reference>